<feature type="transmembrane region" description="Helical" evidence="9">
    <location>
        <begin position="40"/>
        <end position="58"/>
    </location>
</feature>
<keyword evidence="4 9" id="KW-0812">Transmembrane</keyword>
<feature type="transmembrane region" description="Helical" evidence="9">
    <location>
        <begin position="357"/>
        <end position="376"/>
    </location>
</feature>
<feature type="transmembrane region" description="Helical" evidence="9">
    <location>
        <begin position="254"/>
        <end position="278"/>
    </location>
</feature>
<evidence type="ECO:0000256" key="3">
    <source>
        <dbReference type="ARBA" id="ARBA00014572"/>
    </source>
</evidence>
<evidence type="ECO:0000256" key="7">
    <source>
        <dbReference type="ARBA" id="ARBA00023180"/>
    </source>
</evidence>
<gene>
    <name evidence="10" type="ORF">CDAUBV1_LOCUS4604</name>
</gene>
<evidence type="ECO:0000256" key="8">
    <source>
        <dbReference type="ARBA" id="ARBA00023242"/>
    </source>
</evidence>
<organism evidence="10 11">
    <name type="scientific">Calicophoron daubneyi</name>
    <name type="common">Rumen fluke</name>
    <name type="synonym">Paramphistomum daubneyi</name>
    <dbReference type="NCBI Taxonomy" id="300641"/>
    <lineage>
        <taxon>Eukaryota</taxon>
        <taxon>Metazoa</taxon>
        <taxon>Spiralia</taxon>
        <taxon>Lophotrochozoa</taxon>
        <taxon>Platyhelminthes</taxon>
        <taxon>Trematoda</taxon>
        <taxon>Digenea</taxon>
        <taxon>Plagiorchiida</taxon>
        <taxon>Pronocephalata</taxon>
        <taxon>Paramphistomoidea</taxon>
        <taxon>Paramphistomidae</taxon>
        <taxon>Calicophoron</taxon>
    </lineage>
</organism>
<feature type="transmembrane region" description="Helical" evidence="9">
    <location>
        <begin position="93"/>
        <end position="112"/>
    </location>
</feature>
<sequence>MPISSFSYPNLISGLLLSGPTINVVLLIQRRVLPTNVEHILLAVILSLSLLFAVLYYFRVPHSFKLVAHFLLGYSFGFLLLANTYNKTIKHPLLTALSSILLVLSLVICYAFEAFRLSRTNFIMDTVVRTDLALWAGFTFVCIAHRDFWFILTYNLILLTFLFALRQISALCLVAFLLDFLISVLYILPRSSTPQSFAESIRRIFLEPAEQTLGVYYITVCIPVLITYSLYFVRPQIYRNYFFSQDLAARWRTLIQAPLAFRLVFSLLVISVQLWLIASSSAAVLTGPKLYIMIPFFISLIIVWLPWHLIAWISIFKFNLKISRCNKIYRSMTGENQELTRIWVSNGLRHFAFITKWAHLSCVFTTLPVLFSWMYAQDAFTVVQFWEICIPIEVCFFEFFRELSRCGNGSCVGYALVMQASPISKRSLYDSKHPLESWQNKTVSTVHRMTLIQTMERFFNEFLIHNHGCVFSSSFGPEKAAEIGARILSNTRTCRSRMLLNIENFFAKRMPNEGLWYDSYLLYYSGPTTADGDWLLEDGDAISLESILELWTNIGRENDKHLRDCRLILVLDCLNTVSWYEKLIAYPAPISAAVQTVIINAVPSHERGLISRLGSWFFSEPESYEDAALRVGEFTYRWVDWNIQRRRMRSSASVSADCVSSGSSGSEPKLSSVYSTTARWRSHSARVLSNNEMEKFCKANFPSIVWKALRPLNLRRFRPKFTLPTFFRSVFRLRPIRYALAAISHVTSELWATYRHIRAAYLVPYELDIALDFRLVRKHF</sequence>
<proteinExistence type="inferred from homology"/>
<dbReference type="PANTHER" id="PTHR14437">
    <property type="entry name" value="TRANSMEMBRANE PROTEIN 168"/>
    <property type="match status" value="1"/>
</dbReference>
<accession>A0AAV2T7C6</accession>
<dbReference type="AlphaFoldDB" id="A0AAV2T7C6"/>
<dbReference type="GO" id="GO:0031965">
    <property type="term" value="C:nuclear membrane"/>
    <property type="evidence" value="ECO:0007669"/>
    <property type="project" value="UniProtKB-SubCell"/>
</dbReference>
<name>A0AAV2T7C6_CALDB</name>
<dbReference type="Proteomes" id="UP001497525">
    <property type="component" value="Unassembled WGS sequence"/>
</dbReference>
<comment type="subcellular location">
    <subcellularLocation>
        <location evidence="1">Nucleus membrane</location>
        <topology evidence="1">Multi-pass membrane protein</topology>
    </subcellularLocation>
</comment>
<evidence type="ECO:0000256" key="1">
    <source>
        <dbReference type="ARBA" id="ARBA00004232"/>
    </source>
</evidence>
<evidence type="ECO:0000256" key="5">
    <source>
        <dbReference type="ARBA" id="ARBA00022989"/>
    </source>
</evidence>
<feature type="transmembrane region" description="Helical" evidence="9">
    <location>
        <begin position="168"/>
        <end position="188"/>
    </location>
</feature>
<dbReference type="EMBL" id="CAXLJL010000112">
    <property type="protein sequence ID" value="CAL5132092.1"/>
    <property type="molecule type" value="Genomic_DNA"/>
</dbReference>
<keyword evidence="8" id="KW-0539">Nucleus</keyword>
<reference evidence="10" key="1">
    <citation type="submission" date="2024-06" db="EMBL/GenBank/DDBJ databases">
        <authorList>
            <person name="Liu X."/>
            <person name="Lenzi L."/>
            <person name="Haldenby T S."/>
            <person name="Uol C."/>
        </authorList>
    </citation>
    <scope>NUCLEOTIDE SEQUENCE</scope>
</reference>
<protein>
    <recommendedName>
        <fullName evidence="3">Transmembrane protein 168</fullName>
    </recommendedName>
</protein>
<keyword evidence="6 9" id="KW-0472">Membrane</keyword>
<feature type="transmembrane region" description="Helical" evidence="9">
    <location>
        <begin position="64"/>
        <end position="81"/>
    </location>
</feature>
<comment type="similarity">
    <text evidence="2">Belongs to the TMEM168 family.</text>
</comment>
<dbReference type="PANTHER" id="PTHR14437:SF2">
    <property type="entry name" value="TRANSMEMBRANE PROTEIN 168"/>
    <property type="match status" value="1"/>
</dbReference>
<feature type="transmembrane region" description="Helical" evidence="9">
    <location>
        <begin position="290"/>
        <end position="315"/>
    </location>
</feature>
<evidence type="ECO:0000313" key="10">
    <source>
        <dbReference type="EMBL" id="CAL5132092.1"/>
    </source>
</evidence>
<evidence type="ECO:0000256" key="9">
    <source>
        <dbReference type="SAM" id="Phobius"/>
    </source>
</evidence>
<keyword evidence="5 9" id="KW-1133">Transmembrane helix</keyword>
<dbReference type="InterPro" id="IPR029713">
    <property type="entry name" value="TMEM168"/>
</dbReference>
<evidence type="ECO:0000313" key="11">
    <source>
        <dbReference type="Proteomes" id="UP001497525"/>
    </source>
</evidence>
<evidence type="ECO:0000256" key="6">
    <source>
        <dbReference type="ARBA" id="ARBA00023136"/>
    </source>
</evidence>
<comment type="caution">
    <text evidence="10">The sequence shown here is derived from an EMBL/GenBank/DDBJ whole genome shotgun (WGS) entry which is preliminary data.</text>
</comment>
<evidence type="ECO:0000256" key="4">
    <source>
        <dbReference type="ARBA" id="ARBA00022692"/>
    </source>
</evidence>
<feature type="transmembrane region" description="Helical" evidence="9">
    <location>
        <begin position="6"/>
        <end position="28"/>
    </location>
</feature>
<keyword evidence="7" id="KW-0325">Glycoprotein</keyword>
<feature type="transmembrane region" description="Helical" evidence="9">
    <location>
        <begin position="215"/>
        <end position="233"/>
    </location>
</feature>
<evidence type="ECO:0000256" key="2">
    <source>
        <dbReference type="ARBA" id="ARBA00007329"/>
    </source>
</evidence>